<name>A0A6G4V354_9ACTN</name>
<keyword evidence="3" id="KW-1185">Reference proteome</keyword>
<keyword evidence="1" id="KW-0175">Coiled coil</keyword>
<dbReference type="EMBL" id="JAAKZY010000031">
    <property type="protein sequence ID" value="NGO08436.1"/>
    <property type="molecule type" value="Genomic_DNA"/>
</dbReference>
<evidence type="ECO:0000313" key="3">
    <source>
        <dbReference type="Proteomes" id="UP000472335"/>
    </source>
</evidence>
<dbReference type="Gene3D" id="3.40.50.300">
    <property type="entry name" value="P-loop containing nucleotide triphosphate hydrolases"/>
    <property type="match status" value="2"/>
</dbReference>
<accession>A0A6G4V354</accession>
<comment type="caution">
    <text evidence="2">The sequence shown here is derived from an EMBL/GenBank/DDBJ whole genome shotgun (WGS) entry which is preliminary data.</text>
</comment>
<protein>
    <submittedName>
        <fullName evidence="2">DNA recombination protein RecN</fullName>
    </submittedName>
</protein>
<proteinExistence type="predicted"/>
<organism evidence="2 3">
    <name type="scientific">Streptomyces scabichelini</name>
    <dbReference type="NCBI Taxonomy" id="2711217"/>
    <lineage>
        <taxon>Bacteria</taxon>
        <taxon>Bacillati</taxon>
        <taxon>Actinomycetota</taxon>
        <taxon>Actinomycetes</taxon>
        <taxon>Kitasatosporales</taxon>
        <taxon>Streptomycetaceae</taxon>
        <taxon>Streptomyces</taxon>
    </lineage>
</organism>
<dbReference type="AlphaFoldDB" id="A0A6G4V354"/>
<evidence type="ECO:0000313" key="2">
    <source>
        <dbReference type="EMBL" id="NGO08436.1"/>
    </source>
</evidence>
<evidence type="ECO:0000256" key="1">
    <source>
        <dbReference type="SAM" id="Coils"/>
    </source>
</evidence>
<reference evidence="2 3" key="1">
    <citation type="submission" date="2020-02" db="EMBL/GenBank/DDBJ databases">
        <title>Whole-genome analyses of novel actinobacteria.</title>
        <authorList>
            <person name="Sahin N."/>
            <person name="Gencbay T."/>
        </authorList>
    </citation>
    <scope>NUCLEOTIDE SEQUENCE [LARGE SCALE GENOMIC DNA]</scope>
    <source>
        <strain evidence="2 3">HC44</strain>
    </source>
</reference>
<dbReference type="InterPro" id="IPR027417">
    <property type="entry name" value="P-loop_NTPase"/>
</dbReference>
<feature type="coiled-coil region" evidence="1">
    <location>
        <begin position="398"/>
        <end position="425"/>
    </location>
</feature>
<feature type="coiled-coil region" evidence="1">
    <location>
        <begin position="475"/>
        <end position="502"/>
    </location>
</feature>
<gene>
    <name evidence="2" type="ORF">G5C60_12600</name>
</gene>
<sequence>MNASSGIRIRRLRLVGIDRNYDVDFTSDGDVRHLSVISGAFSSGKTAVLEFIAYGLGAKKHPRHPEVMRKVRASLLEVELSGVAHVIERAVGEPSTSAFVRLGRLDEPATFAAERRTIEPAGDAQSLSTLLLSHCGLEGVQLREAPTSSESRTDPLSFRDLMWLTFLTNERVADKNFLFENSHMRKHKLRQVVDVVFAVHDDRRVEIGARIRELETRLSKSRNELATARSFVEEQHPATASAEERITAERELADITRQFEVIDAQARASTDFATQLRARHRNAAEQAHAAAAVLRDQETQLARMLPLRAQYADDLLKLGMLAQAKSLFDPLRVRTCPACLNPLHEPPNTDSGHCSMCRNPVEPSAESETNLGAAADAAAHGDERLDVAAELRTTKARLKAITTYIEELEQSLATAERRAADTAVEEQRAAKALDEATGPVVSTFLSARDELHRRQMEANRRIDHLNTAAKLQEGLEKRAAKVGQQEAQLQHLRDELANLGDAAADRDDVLREISRRYARLLTEWHYPKLSMPTVADDLTPHVRGEPYQEASSGARTLITLAWQLAVFEVAVEKGAAHPGFLMIDSPQKNLGHGGTRDALIADAVSIDDFYRYLRQWLQDRDDMAQVIIADNSPPDLVEEHVIVRFSRDEAHPPYGLIDDETG</sequence>
<dbReference type="Proteomes" id="UP000472335">
    <property type="component" value="Unassembled WGS sequence"/>
</dbReference>